<dbReference type="AlphaFoldDB" id="A0A8J5VH93"/>
<protein>
    <recommendedName>
        <fullName evidence="5">PUM-HD domain-containing protein</fullName>
    </recommendedName>
</protein>
<reference evidence="3" key="2">
    <citation type="submission" date="2021-02" db="EMBL/GenBank/DDBJ databases">
        <authorList>
            <person name="Kimball J.A."/>
            <person name="Haas M.W."/>
            <person name="Macchietto M."/>
            <person name="Kono T."/>
            <person name="Duquette J."/>
            <person name="Shao M."/>
        </authorList>
    </citation>
    <scope>NUCLEOTIDE SEQUENCE</scope>
    <source>
        <tissue evidence="3">Fresh leaf tissue</tissue>
    </source>
</reference>
<dbReference type="PROSITE" id="PS50302">
    <property type="entry name" value="PUM"/>
    <property type="match status" value="1"/>
</dbReference>
<evidence type="ECO:0000256" key="2">
    <source>
        <dbReference type="PROSITE-ProRule" id="PRU00317"/>
    </source>
</evidence>
<feature type="repeat" description="Pumilio" evidence="2">
    <location>
        <begin position="1"/>
        <end position="27"/>
    </location>
</feature>
<dbReference type="GO" id="GO:0003723">
    <property type="term" value="F:RNA binding"/>
    <property type="evidence" value="ECO:0007669"/>
    <property type="project" value="InterPro"/>
</dbReference>
<dbReference type="InterPro" id="IPR001313">
    <property type="entry name" value="Pumilio_RNA-bd_rpt"/>
</dbReference>
<comment type="caution">
    <text evidence="3">The sequence shown here is derived from an EMBL/GenBank/DDBJ whole genome shotgun (WGS) entry which is preliminary data.</text>
</comment>
<evidence type="ECO:0000256" key="1">
    <source>
        <dbReference type="ARBA" id="ARBA00022737"/>
    </source>
</evidence>
<accession>A0A8J5VH93</accession>
<evidence type="ECO:0008006" key="5">
    <source>
        <dbReference type="Google" id="ProtNLM"/>
    </source>
</evidence>
<dbReference type="Pfam" id="PF00806">
    <property type="entry name" value="PUF"/>
    <property type="match status" value="1"/>
</dbReference>
<dbReference type="EMBL" id="JAAALK010000287">
    <property type="protein sequence ID" value="KAG8060241.1"/>
    <property type="molecule type" value="Genomic_DNA"/>
</dbReference>
<name>A0A8J5VH93_ZIZPA</name>
<dbReference type="Proteomes" id="UP000729402">
    <property type="component" value="Unassembled WGS sequence"/>
</dbReference>
<sequence length="73" mass="8245">MMDQHGNYVIQKVLETAEMWQRDMVVAVVMHHVGMLTMYAPGGTSSRREEGHAAPLRIDVAALLPLLTLYQHQ</sequence>
<evidence type="ECO:0000313" key="4">
    <source>
        <dbReference type="Proteomes" id="UP000729402"/>
    </source>
</evidence>
<reference evidence="3" key="1">
    <citation type="journal article" date="2021" name="bioRxiv">
        <title>Whole Genome Assembly and Annotation of Northern Wild Rice, Zizania palustris L., Supports a Whole Genome Duplication in the Zizania Genus.</title>
        <authorList>
            <person name="Haas M."/>
            <person name="Kono T."/>
            <person name="Macchietto M."/>
            <person name="Millas R."/>
            <person name="McGilp L."/>
            <person name="Shao M."/>
            <person name="Duquette J."/>
            <person name="Hirsch C.N."/>
            <person name="Kimball J."/>
        </authorList>
    </citation>
    <scope>NUCLEOTIDE SEQUENCE</scope>
    <source>
        <tissue evidence="3">Fresh leaf tissue</tissue>
    </source>
</reference>
<gene>
    <name evidence="3" type="ORF">GUJ93_ZPchr0002g24194</name>
</gene>
<proteinExistence type="predicted"/>
<keyword evidence="4" id="KW-1185">Reference proteome</keyword>
<keyword evidence="1" id="KW-0677">Repeat</keyword>
<evidence type="ECO:0000313" key="3">
    <source>
        <dbReference type="EMBL" id="KAG8060241.1"/>
    </source>
</evidence>
<organism evidence="3 4">
    <name type="scientific">Zizania palustris</name>
    <name type="common">Northern wild rice</name>
    <dbReference type="NCBI Taxonomy" id="103762"/>
    <lineage>
        <taxon>Eukaryota</taxon>
        <taxon>Viridiplantae</taxon>
        <taxon>Streptophyta</taxon>
        <taxon>Embryophyta</taxon>
        <taxon>Tracheophyta</taxon>
        <taxon>Spermatophyta</taxon>
        <taxon>Magnoliopsida</taxon>
        <taxon>Liliopsida</taxon>
        <taxon>Poales</taxon>
        <taxon>Poaceae</taxon>
        <taxon>BOP clade</taxon>
        <taxon>Oryzoideae</taxon>
        <taxon>Oryzeae</taxon>
        <taxon>Zizaniinae</taxon>
        <taxon>Zizania</taxon>
    </lineage>
</organism>